<dbReference type="AlphaFoldDB" id="A0A2P2Q1R9"/>
<proteinExistence type="predicted"/>
<evidence type="ECO:0000313" key="1">
    <source>
        <dbReference type="EMBL" id="MBX60892.1"/>
    </source>
</evidence>
<accession>A0A2P2Q1R9</accession>
<sequence>MREISNSGQDLYIRMAASYIGTFIYKYPDALGFPEF</sequence>
<protein>
    <submittedName>
        <fullName evidence="1">Uncharacterized protein</fullName>
    </submittedName>
</protein>
<reference evidence="1" key="1">
    <citation type="submission" date="2018-02" db="EMBL/GenBank/DDBJ databases">
        <title>Rhizophora mucronata_Transcriptome.</title>
        <authorList>
            <person name="Meera S.P."/>
            <person name="Sreeshan A."/>
            <person name="Augustine A."/>
        </authorList>
    </citation>
    <scope>NUCLEOTIDE SEQUENCE</scope>
    <source>
        <tissue evidence="1">Leaf</tissue>
    </source>
</reference>
<name>A0A2P2Q1R9_RHIMU</name>
<dbReference type="EMBL" id="GGEC01080408">
    <property type="protein sequence ID" value="MBX60892.1"/>
    <property type="molecule type" value="Transcribed_RNA"/>
</dbReference>
<organism evidence="1">
    <name type="scientific">Rhizophora mucronata</name>
    <name type="common">Asiatic mangrove</name>
    <dbReference type="NCBI Taxonomy" id="61149"/>
    <lineage>
        <taxon>Eukaryota</taxon>
        <taxon>Viridiplantae</taxon>
        <taxon>Streptophyta</taxon>
        <taxon>Embryophyta</taxon>
        <taxon>Tracheophyta</taxon>
        <taxon>Spermatophyta</taxon>
        <taxon>Magnoliopsida</taxon>
        <taxon>eudicotyledons</taxon>
        <taxon>Gunneridae</taxon>
        <taxon>Pentapetalae</taxon>
        <taxon>rosids</taxon>
        <taxon>fabids</taxon>
        <taxon>Malpighiales</taxon>
        <taxon>Rhizophoraceae</taxon>
        <taxon>Rhizophora</taxon>
    </lineage>
</organism>